<dbReference type="Pfam" id="PF00096">
    <property type="entry name" value="zf-C2H2"/>
    <property type="match status" value="2"/>
</dbReference>
<keyword evidence="5" id="KW-0862">Zinc</keyword>
<evidence type="ECO:0000256" key="8">
    <source>
        <dbReference type="PROSITE-ProRule" id="PRU00042"/>
    </source>
</evidence>
<evidence type="ECO:0000256" key="4">
    <source>
        <dbReference type="ARBA" id="ARBA00022771"/>
    </source>
</evidence>
<name>A0A0N4VBE0_ENTVE</name>
<dbReference type="GO" id="GO:0003677">
    <property type="term" value="F:DNA binding"/>
    <property type="evidence" value="ECO:0007669"/>
    <property type="project" value="UniProtKB-KW"/>
</dbReference>
<dbReference type="Proteomes" id="UP000274131">
    <property type="component" value="Unassembled WGS sequence"/>
</dbReference>
<evidence type="ECO:0000256" key="7">
    <source>
        <dbReference type="ARBA" id="ARBA00023242"/>
    </source>
</evidence>
<dbReference type="PANTHER" id="PTHR24394">
    <property type="entry name" value="ZINC FINGER PROTEIN"/>
    <property type="match status" value="1"/>
</dbReference>
<evidence type="ECO:0000256" key="1">
    <source>
        <dbReference type="ARBA" id="ARBA00004123"/>
    </source>
</evidence>
<keyword evidence="13" id="KW-1185">Reference proteome</keyword>
<evidence type="ECO:0000313" key="13">
    <source>
        <dbReference type="Proteomes" id="UP000274131"/>
    </source>
</evidence>
<gene>
    <name evidence="12" type="ORF">EVEC_LOCUS7329</name>
</gene>
<reference evidence="14" key="1">
    <citation type="submission" date="2017-02" db="UniProtKB">
        <authorList>
            <consortium name="WormBaseParasite"/>
        </authorList>
    </citation>
    <scope>IDENTIFICATION</scope>
</reference>
<feature type="region of interest" description="Disordered" evidence="9">
    <location>
        <begin position="198"/>
        <end position="224"/>
    </location>
</feature>
<evidence type="ECO:0000313" key="14">
    <source>
        <dbReference type="WBParaSite" id="EVEC_0000784501-mRNA-1"/>
    </source>
</evidence>
<keyword evidence="3" id="KW-0677">Repeat</keyword>
<feature type="signal peptide" evidence="10">
    <location>
        <begin position="1"/>
        <end position="19"/>
    </location>
</feature>
<protein>
    <submittedName>
        <fullName evidence="14">Zinc finger, C2H2 type</fullName>
    </submittedName>
</protein>
<evidence type="ECO:0000259" key="11">
    <source>
        <dbReference type="PROSITE" id="PS50157"/>
    </source>
</evidence>
<sequence length="282" mass="30708">MLQSSLLVWLYLSIEITEAQMKSSTSGTLASLYQRQDHKGPNGSNSCTTSQLQSPNRTSGSSIGNPGRSRHRSTPHDGLMKCHYCPKKWADQALLSAHMDECRITRVHECQQCGKRFKARGGLQQHLRIHSNDRPYQCHYCIKKFTQKSHVDQHERIHTGAKPFPCQFCGRAFRQRSQQMGHEATHNSGVLAVATNMANQQQSEQSSSSNVGGHGPKGRTLGQQQLLGGAGSVNDRLLASAGNGMVAQNAVSSLLALSQSGNMPLQQTPTLADVIASRGAHA</sequence>
<dbReference type="InterPro" id="IPR013087">
    <property type="entry name" value="Znf_C2H2_type"/>
</dbReference>
<feature type="region of interest" description="Disordered" evidence="9">
    <location>
        <begin position="35"/>
        <end position="75"/>
    </location>
</feature>
<dbReference type="FunFam" id="3.30.160.60:FF:000045">
    <property type="entry name" value="ZFP69 zinc finger protein B"/>
    <property type="match status" value="1"/>
</dbReference>
<keyword evidence="4 8" id="KW-0863">Zinc-finger</keyword>
<dbReference type="GO" id="GO:0000981">
    <property type="term" value="F:DNA-binding transcription factor activity, RNA polymerase II-specific"/>
    <property type="evidence" value="ECO:0007669"/>
    <property type="project" value="TreeGrafter"/>
</dbReference>
<dbReference type="AlphaFoldDB" id="A0A0N4VBE0"/>
<feature type="chain" id="PRO_5043122779" evidence="10">
    <location>
        <begin position="20"/>
        <end position="282"/>
    </location>
</feature>
<dbReference type="FunFam" id="3.30.160.60:FF:001498">
    <property type="entry name" value="Zinc finger protein 404"/>
    <property type="match status" value="1"/>
</dbReference>
<evidence type="ECO:0000256" key="2">
    <source>
        <dbReference type="ARBA" id="ARBA00022723"/>
    </source>
</evidence>
<evidence type="ECO:0000256" key="6">
    <source>
        <dbReference type="ARBA" id="ARBA00023125"/>
    </source>
</evidence>
<proteinExistence type="predicted"/>
<evidence type="ECO:0000256" key="5">
    <source>
        <dbReference type="ARBA" id="ARBA00022833"/>
    </source>
</evidence>
<keyword evidence="6" id="KW-0238">DNA-binding</keyword>
<keyword evidence="10" id="KW-0732">Signal</keyword>
<accession>A0A0N4VBE0</accession>
<evidence type="ECO:0000256" key="9">
    <source>
        <dbReference type="SAM" id="MobiDB-lite"/>
    </source>
</evidence>
<evidence type="ECO:0000313" key="12">
    <source>
        <dbReference type="EMBL" id="VDD92578.1"/>
    </source>
</evidence>
<organism evidence="14">
    <name type="scientific">Enterobius vermicularis</name>
    <name type="common">Human pinworm</name>
    <dbReference type="NCBI Taxonomy" id="51028"/>
    <lineage>
        <taxon>Eukaryota</taxon>
        <taxon>Metazoa</taxon>
        <taxon>Ecdysozoa</taxon>
        <taxon>Nematoda</taxon>
        <taxon>Chromadorea</taxon>
        <taxon>Rhabditida</taxon>
        <taxon>Spirurina</taxon>
        <taxon>Oxyuridomorpha</taxon>
        <taxon>Oxyuroidea</taxon>
        <taxon>Oxyuridae</taxon>
        <taxon>Enterobius</taxon>
    </lineage>
</organism>
<dbReference type="PROSITE" id="PS50157">
    <property type="entry name" value="ZINC_FINGER_C2H2_2"/>
    <property type="match status" value="3"/>
</dbReference>
<feature type="compositionally biased region" description="Low complexity" evidence="9">
    <location>
        <begin position="200"/>
        <end position="209"/>
    </location>
</feature>
<dbReference type="WBParaSite" id="EVEC_0000784501-mRNA-1">
    <property type="protein sequence ID" value="EVEC_0000784501-mRNA-1"/>
    <property type="gene ID" value="EVEC_0000784501"/>
</dbReference>
<dbReference type="PROSITE" id="PS00028">
    <property type="entry name" value="ZINC_FINGER_C2H2_1"/>
    <property type="match status" value="3"/>
</dbReference>
<comment type="subcellular location">
    <subcellularLocation>
        <location evidence="1">Nucleus</location>
    </subcellularLocation>
</comment>
<feature type="domain" description="C2H2-type" evidence="11">
    <location>
        <begin position="164"/>
        <end position="186"/>
    </location>
</feature>
<keyword evidence="7" id="KW-0539">Nucleus</keyword>
<feature type="compositionally biased region" description="Polar residues" evidence="9">
    <location>
        <begin position="42"/>
        <end position="64"/>
    </location>
</feature>
<dbReference type="GO" id="GO:0008270">
    <property type="term" value="F:zinc ion binding"/>
    <property type="evidence" value="ECO:0007669"/>
    <property type="project" value="UniProtKB-KW"/>
</dbReference>
<keyword evidence="2" id="KW-0479">Metal-binding</keyword>
<dbReference type="Gene3D" id="3.30.160.60">
    <property type="entry name" value="Classic Zinc Finger"/>
    <property type="match status" value="3"/>
</dbReference>
<dbReference type="SMART" id="SM00355">
    <property type="entry name" value="ZnF_C2H2"/>
    <property type="match status" value="3"/>
</dbReference>
<feature type="domain" description="C2H2-type" evidence="11">
    <location>
        <begin position="108"/>
        <end position="135"/>
    </location>
</feature>
<dbReference type="EMBL" id="UXUI01008875">
    <property type="protein sequence ID" value="VDD92578.1"/>
    <property type="molecule type" value="Genomic_DNA"/>
</dbReference>
<dbReference type="InterPro" id="IPR036236">
    <property type="entry name" value="Znf_C2H2_sf"/>
</dbReference>
<evidence type="ECO:0000256" key="3">
    <source>
        <dbReference type="ARBA" id="ARBA00022737"/>
    </source>
</evidence>
<reference evidence="12 13" key="2">
    <citation type="submission" date="2018-10" db="EMBL/GenBank/DDBJ databases">
        <authorList>
            <consortium name="Pathogen Informatics"/>
        </authorList>
    </citation>
    <scope>NUCLEOTIDE SEQUENCE [LARGE SCALE GENOMIC DNA]</scope>
</reference>
<dbReference type="STRING" id="51028.A0A0N4VBE0"/>
<dbReference type="GO" id="GO:0005634">
    <property type="term" value="C:nucleus"/>
    <property type="evidence" value="ECO:0007669"/>
    <property type="project" value="UniProtKB-SubCell"/>
</dbReference>
<evidence type="ECO:0000256" key="10">
    <source>
        <dbReference type="SAM" id="SignalP"/>
    </source>
</evidence>
<dbReference type="OrthoDB" id="3437960at2759"/>
<dbReference type="SUPFAM" id="SSF57667">
    <property type="entry name" value="beta-beta-alpha zinc fingers"/>
    <property type="match status" value="2"/>
</dbReference>
<dbReference type="PANTHER" id="PTHR24394:SF29">
    <property type="entry name" value="MYONEURIN"/>
    <property type="match status" value="1"/>
</dbReference>
<feature type="domain" description="C2H2-type" evidence="11">
    <location>
        <begin position="136"/>
        <end position="163"/>
    </location>
</feature>